<keyword evidence="4" id="KW-1185">Reference proteome</keyword>
<evidence type="ECO:0000256" key="1">
    <source>
        <dbReference type="SAM" id="MobiDB-lite"/>
    </source>
</evidence>
<dbReference type="CDD" id="cd10944">
    <property type="entry name" value="CE4_SmPgdA_like"/>
    <property type="match status" value="1"/>
</dbReference>
<dbReference type="InterPro" id="IPR011330">
    <property type="entry name" value="Glyco_hydro/deAcase_b/a-brl"/>
</dbReference>
<proteinExistence type="predicted"/>
<dbReference type="AlphaFoldDB" id="A0A9D5LWI8"/>
<organism evidence="3 4">
    <name type="scientific">Ructibacterium gallinarum</name>
    <dbReference type="NCBI Taxonomy" id="2779355"/>
    <lineage>
        <taxon>Bacteria</taxon>
        <taxon>Bacillati</taxon>
        <taxon>Bacillota</taxon>
        <taxon>Clostridia</taxon>
        <taxon>Eubacteriales</taxon>
        <taxon>Oscillospiraceae</taxon>
        <taxon>Ructibacterium</taxon>
    </lineage>
</organism>
<comment type="caution">
    <text evidence="3">The sequence shown here is derived from an EMBL/GenBank/DDBJ whole genome shotgun (WGS) entry which is preliminary data.</text>
</comment>
<accession>A0A9D5LWI8</accession>
<reference evidence="3" key="1">
    <citation type="submission" date="2020-10" db="EMBL/GenBank/DDBJ databases">
        <title>ChiBAC.</title>
        <authorList>
            <person name="Zenner C."/>
            <person name="Hitch T.C.A."/>
            <person name="Clavel T."/>
        </authorList>
    </citation>
    <scope>NUCLEOTIDE SEQUENCE</scope>
    <source>
        <strain evidence="3">DSM 107454</strain>
    </source>
</reference>
<feature type="region of interest" description="Disordered" evidence="1">
    <location>
        <begin position="58"/>
        <end position="80"/>
    </location>
</feature>
<evidence type="ECO:0000313" key="4">
    <source>
        <dbReference type="Proteomes" id="UP000806542"/>
    </source>
</evidence>
<dbReference type="InterPro" id="IPR050248">
    <property type="entry name" value="Polysacc_deacetylase_ArnD"/>
</dbReference>
<dbReference type="Pfam" id="PF01522">
    <property type="entry name" value="Polysacc_deac_1"/>
    <property type="match status" value="1"/>
</dbReference>
<dbReference type="EMBL" id="JADCKB010000001">
    <property type="protein sequence ID" value="MBE5039001.1"/>
    <property type="molecule type" value="Genomic_DNA"/>
</dbReference>
<dbReference type="GO" id="GO:0005975">
    <property type="term" value="P:carbohydrate metabolic process"/>
    <property type="evidence" value="ECO:0007669"/>
    <property type="project" value="InterPro"/>
</dbReference>
<dbReference type="PROSITE" id="PS51677">
    <property type="entry name" value="NODB"/>
    <property type="match status" value="1"/>
</dbReference>
<protein>
    <submittedName>
        <fullName evidence="3">Polysaccharide deacetylase</fullName>
    </submittedName>
</protein>
<evidence type="ECO:0000259" key="2">
    <source>
        <dbReference type="PROSITE" id="PS51677"/>
    </source>
</evidence>
<gene>
    <name evidence="3" type="ORF">INF28_00775</name>
</gene>
<feature type="domain" description="NodB homology" evidence="2">
    <location>
        <begin position="99"/>
        <end position="291"/>
    </location>
</feature>
<dbReference type="InterPro" id="IPR002509">
    <property type="entry name" value="NODB_dom"/>
</dbReference>
<sequence>MERKMSYGNISRQSGRRYQLMLRRKRFRFLIICAAVVAVIAVVVGISVSSVKNGQTEQEEASADAVPAATPKPAPQIPPASEQNNLLKIAEDAAGREGKACYLTFDDGPTNTVTPAILDVLKQYNVKATFFMLGNMIEKNKDIARRVYDEGHLLANHTYSHDYKALYATGESFIGEVEKTEGLIREVTGEEPFKLVRFPGGSYNAGDHAAEKQKYKTLLQEKGYYYVDWNALNGDAESSSRTAEQLLARMKETAGKDHIVVLMHDAAAKKSTAQALPSIIEYLKSAGYEFYRLDQIKYYETVEEEDKPASMIM</sequence>
<dbReference type="Proteomes" id="UP000806542">
    <property type="component" value="Unassembled WGS sequence"/>
</dbReference>
<dbReference type="GO" id="GO:0016810">
    <property type="term" value="F:hydrolase activity, acting on carbon-nitrogen (but not peptide) bonds"/>
    <property type="evidence" value="ECO:0007669"/>
    <property type="project" value="InterPro"/>
</dbReference>
<dbReference type="SUPFAM" id="SSF88713">
    <property type="entry name" value="Glycoside hydrolase/deacetylase"/>
    <property type="match status" value="1"/>
</dbReference>
<evidence type="ECO:0000313" key="3">
    <source>
        <dbReference type="EMBL" id="MBE5039001.1"/>
    </source>
</evidence>
<dbReference type="PANTHER" id="PTHR10587:SF125">
    <property type="entry name" value="POLYSACCHARIDE DEACETYLASE YHEN-RELATED"/>
    <property type="match status" value="1"/>
</dbReference>
<dbReference type="RefSeq" id="WP_226391554.1">
    <property type="nucleotide sequence ID" value="NZ_JADCKB010000001.1"/>
</dbReference>
<dbReference type="PANTHER" id="PTHR10587">
    <property type="entry name" value="GLYCOSYL TRANSFERASE-RELATED"/>
    <property type="match status" value="1"/>
</dbReference>
<name>A0A9D5LWI8_9FIRM</name>
<dbReference type="Gene3D" id="3.20.20.370">
    <property type="entry name" value="Glycoside hydrolase/deacetylase"/>
    <property type="match status" value="1"/>
</dbReference>